<dbReference type="Pfam" id="PF01553">
    <property type="entry name" value="Acyltransferase"/>
    <property type="match status" value="1"/>
</dbReference>
<keyword evidence="6 14" id="KW-0812">Transmembrane</keyword>
<dbReference type="PANTHER" id="PTHR23063">
    <property type="entry name" value="PHOSPHOLIPID ACYLTRANSFERASE"/>
    <property type="match status" value="1"/>
</dbReference>
<feature type="transmembrane region" description="Helical" evidence="14">
    <location>
        <begin position="173"/>
        <end position="191"/>
    </location>
</feature>
<evidence type="ECO:0000259" key="15">
    <source>
        <dbReference type="SMART" id="SM00563"/>
    </source>
</evidence>
<reference evidence="16" key="1">
    <citation type="submission" date="2020-11" db="EMBL/GenBank/DDBJ databases">
        <authorList>
            <person name="Tran Van P."/>
        </authorList>
    </citation>
    <scope>NUCLEOTIDE SEQUENCE</scope>
</reference>
<dbReference type="SMART" id="SM00563">
    <property type="entry name" value="PlsC"/>
    <property type="match status" value="1"/>
</dbReference>
<evidence type="ECO:0000256" key="1">
    <source>
        <dbReference type="ARBA" id="ARBA00004370"/>
    </source>
</evidence>
<evidence type="ECO:0000256" key="4">
    <source>
        <dbReference type="ARBA" id="ARBA00022516"/>
    </source>
</evidence>
<organism evidence="16">
    <name type="scientific">Oppiella nova</name>
    <dbReference type="NCBI Taxonomy" id="334625"/>
    <lineage>
        <taxon>Eukaryota</taxon>
        <taxon>Metazoa</taxon>
        <taxon>Ecdysozoa</taxon>
        <taxon>Arthropoda</taxon>
        <taxon>Chelicerata</taxon>
        <taxon>Arachnida</taxon>
        <taxon>Acari</taxon>
        <taxon>Acariformes</taxon>
        <taxon>Sarcoptiformes</taxon>
        <taxon>Oribatida</taxon>
        <taxon>Brachypylina</taxon>
        <taxon>Oppioidea</taxon>
        <taxon>Oppiidae</taxon>
        <taxon>Oppiella</taxon>
    </lineage>
</organism>
<comment type="subcellular location">
    <subcellularLocation>
        <location evidence="1">Membrane</location>
    </subcellularLocation>
</comment>
<sequence>MGGMGETIAGLLMAIIPSFCYFLLVTLVFASLGLSIGFRKLYIYVLLTIFEFGRKRIEREKKLKSEETDDSSEAVDKYNAINSINGKRVDVIGGDVNGGNNNETDDHSKHQSLHEMELQIDCEKRDFHLSDGMNFIKIGIEAIVDDEVTKRFAAEELLSWNLLTRTNKNYQYISLRLTIMWGIGCLIRYIILMPTRVIITIIGVFWLVLCTAVTGCIPDGRLKRYIYWNVSLMCFRILSRAFSGIITFHDRHHMAKEGGITVANHTSPIDVAILACDNCYALVGQRQGGFLGVLQRALARATSHIWFERFEIKDRELVTRRLREHVEDPNKLPILIFPEGTCINNSAVMMFKKGSFEVGGKIYPVAIKYDPRFGDPFWNSSKNGYMYYLLMMMTSWAIVCHVYYLPPMTRNEDESAVDFAKRVKSEIAKRGGLVDLEWDGQLKRMQVKTEWRAQQQHEYSKRIKID</sequence>
<gene>
    <name evidence="16" type="ORF">ONB1V03_LOCUS6473</name>
</gene>
<comment type="pathway">
    <text evidence="2">Lipid metabolism.</text>
</comment>
<evidence type="ECO:0000256" key="13">
    <source>
        <dbReference type="ARBA" id="ARBA00025707"/>
    </source>
</evidence>
<dbReference type="InterPro" id="IPR002123">
    <property type="entry name" value="Plipid/glycerol_acylTrfase"/>
</dbReference>
<dbReference type="GO" id="GO:0019432">
    <property type="term" value="P:triglyceride biosynthetic process"/>
    <property type="evidence" value="ECO:0007669"/>
    <property type="project" value="TreeGrafter"/>
</dbReference>
<comment type="similarity">
    <text evidence="3">Belongs to the 1-acyl-sn-glycerol-3-phosphate acyltransferase family.</text>
</comment>
<dbReference type="AlphaFoldDB" id="A0A7R9LWI7"/>
<feature type="transmembrane region" description="Helical" evidence="14">
    <location>
        <begin position="385"/>
        <end position="405"/>
    </location>
</feature>
<evidence type="ECO:0000256" key="3">
    <source>
        <dbReference type="ARBA" id="ARBA00008655"/>
    </source>
</evidence>
<evidence type="ECO:0000256" key="11">
    <source>
        <dbReference type="ARBA" id="ARBA00023264"/>
    </source>
</evidence>
<dbReference type="GO" id="GO:0005783">
    <property type="term" value="C:endoplasmic reticulum"/>
    <property type="evidence" value="ECO:0007669"/>
    <property type="project" value="TreeGrafter"/>
</dbReference>
<feature type="transmembrane region" description="Helical" evidence="14">
    <location>
        <begin position="7"/>
        <end position="30"/>
    </location>
</feature>
<keyword evidence="10" id="KW-0594">Phospholipid biosynthesis</keyword>
<evidence type="ECO:0000256" key="6">
    <source>
        <dbReference type="ARBA" id="ARBA00022692"/>
    </source>
</evidence>
<keyword evidence="8" id="KW-0443">Lipid metabolism</keyword>
<proteinExistence type="inferred from homology"/>
<dbReference type="OrthoDB" id="10051137at2759"/>
<evidence type="ECO:0000256" key="8">
    <source>
        <dbReference type="ARBA" id="ARBA00023098"/>
    </source>
</evidence>
<dbReference type="GO" id="GO:0016020">
    <property type="term" value="C:membrane"/>
    <property type="evidence" value="ECO:0007669"/>
    <property type="project" value="UniProtKB-SubCell"/>
</dbReference>
<evidence type="ECO:0000313" key="16">
    <source>
        <dbReference type="EMBL" id="CAD7647863.1"/>
    </source>
</evidence>
<dbReference type="CDD" id="cd07991">
    <property type="entry name" value="LPLAT_LPCAT1-like"/>
    <property type="match status" value="1"/>
</dbReference>
<keyword evidence="5" id="KW-0808">Transferase</keyword>
<evidence type="ECO:0000256" key="5">
    <source>
        <dbReference type="ARBA" id="ARBA00022679"/>
    </source>
</evidence>
<feature type="transmembrane region" description="Helical" evidence="14">
    <location>
        <begin position="197"/>
        <end position="218"/>
    </location>
</feature>
<dbReference type="GO" id="GO:0008654">
    <property type="term" value="P:phospholipid biosynthetic process"/>
    <property type="evidence" value="ECO:0007669"/>
    <property type="project" value="UniProtKB-KW"/>
</dbReference>
<comment type="pathway">
    <text evidence="13">Phospholipid metabolism.</text>
</comment>
<evidence type="ECO:0000256" key="10">
    <source>
        <dbReference type="ARBA" id="ARBA00023209"/>
    </source>
</evidence>
<protein>
    <recommendedName>
        <fullName evidence="15">Phospholipid/glycerol acyltransferase domain-containing protein</fullName>
    </recommendedName>
</protein>
<keyword evidence="11" id="KW-1208">Phospholipid metabolism</keyword>
<accession>A0A7R9LWI7</accession>
<dbReference type="InterPro" id="IPR045252">
    <property type="entry name" value="LPCAT1-like"/>
</dbReference>
<dbReference type="EMBL" id="CAJPVJ010002910">
    <property type="protein sequence ID" value="CAG2166958.1"/>
    <property type="molecule type" value="Genomic_DNA"/>
</dbReference>
<evidence type="ECO:0000256" key="7">
    <source>
        <dbReference type="ARBA" id="ARBA00022989"/>
    </source>
</evidence>
<evidence type="ECO:0000256" key="2">
    <source>
        <dbReference type="ARBA" id="ARBA00005189"/>
    </source>
</evidence>
<keyword evidence="9 14" id="KW-0472">Membrane</keyword>
<evidence type="ECO:0000256" key="12">
    <source>
        <dbReference type="ARBA" id="ARBA00023315"/>
    </source>
</evidence>
<feature type="domain" description="Phospholipid/glycerol acyltransferase" evidence="15">
    <location>
        <begin position="259"/>
        <end position="370"/>
    </location>
</feature>
<dbReference type="EMBL" id="OC917735">
    <property type="protein sequence ID" value="CAD7647863.1"/>
    <property type="molecule type" value="Genomic_DNA"/>
</dbReference>
<keyword evidence="17" id="KW-1185">Reference proteome</keyword>
<evidence type="ECO:0000256" key="9">
    <source>
        <dbReference type="ARBA" id="ARBA00023136"/>
    </source>
</evidence>
<evidence type="ECO:0000313" key="17">
    <source>
        <dbReference type="Proteomes" id="UP000728032"/>
    </source>
</evidence>
<keyword evidence="12" id="KW-0012">Acyltransferase</keyword>
<name>A0A7R9LWI7_9ACAR</name>
<feature type="transmembrane region" description="Helical" evidence="14">
    <location>
        <begin position="225"/>
        <end position="248"/>
    </location>
</feature>
<dbReference type="GO" id="GO:0004366">
    <property type="term" value="F:glycerol-3-phosphate O-acyltransferase activity"/>
    <property type="evidence" value="ECO:0007669"/>
    <property type="project" value="TreeGrafter"/>
</dbReference>
<keyword evidence="4" id="KW-0444">Lipid biosynthesis</keyword>
<dbReference type="SUPFAM" id="SSF69593">
    <property type="entry name" value="Glycerol-3-phosphate (1)-acyltransferase"/>
    <property type="match status" value="1"/>
</dbReference>
<evidence type="ECO:0000256" key="14">
    <source>
        <dbReference type="SAM" id="Phobius"/>
    </source>
</evidence>
<dbReference type="PANTHER" id="PTHR23063:SF2">
    <property type="entry name" value="GLYCEROL-3-PHOSPHATE ACYLTRANSFERASE 4, ISOFORM D-RELATED"/>
    <property type="match status" value="1"/>
</dbReference>
<dbReference type="Proteomes" id="UP000728032">
    <property type="component" value="Unassembled WGS sequence"/>
</dbReference>
<keyword evidence="7 14" id="KW-1133">Transmembrane helix</keyword>